<name>A0A4V6N718_9APHY</name>
<evidence type="ECO:0000256" key="1">
    <source>
        <dbReference type="SAM" id="MobiDB-lite"/>
    </source>
</evidence>
<feature type="compositionally biased region" description="Basic residues" evidence="1">
    <location>
        <begin position="114"/>
        <end position="127"/>
    </location>
</feature>
<evidence type="ECO:0000313" key="2">
    <source>
        <dbReference type="EMBL" id="TCD61877.1"/>
    </source>
</evidence>
<dbReference type="EMBL" id="RWJN01000422">
    <property type="protein sequence ID" value="TCD61877.1"/>
    <property type="molecule type" value="Genomic_DNA"/>
</dbReference>
<dbReference type="Proteomes" id="UP000292702">
    <property type="component" value="Unassembled WGS sequence"/>
</dbReference>
<feature type="region of interest" description="Disordered" evidence="1">
    <location>
        <begin position="66"/>
        <end position="134"/>
    </location>
</feature>
<keyword evidence="3" id="KW-1185">Reference proteome</keyword>
<gene>
    <name evidence="2" type="ORF">EIP91_007805</name>
</gene>
<reference evidence="2 3" key="1">
    <citation type="submission" date="2018-11" db="EMBL/GenBank/DDBJ databases">
        <title>Genome assembly of Steccherinum ochraceum LE-BIN_3174, the white-rot fungus of the Steccherinaceae family (The Residual Polyporoid clade, Polyporales, Basidiomycota).</title>
        <authorList>
            <person name="Fedorova T.V."/>
            <person name="Glazunova O.A."/>
            <person name="Landesman E.O."/>
            <person name="Moiseenko K.V."/>
            <person name="Psurtseva N.V."/>
            <person name="Savinova O.S."/>
            <person name="Shakhova N.V."/>
            <person name="Tyazhelova T.V."/>
            <person name="Vasina D.V."/>
        </authorList>
    </citation>
    <scope>NUCLEOTIDE SEQUENCE [LARGE SCALE GENOMIC DNA]</scope>
    <source>
        <strain evidence="2 3">LE-BIN_3174</strain>
    </source>
</reference>
<organism evidence="2 3">
    <name type="scientific">Steccherinum ochraceum</name>
    <dbReference type="NCBI Taxonomy" id="92696"/>
    <lineage>
        <taxon>Eukaryota</taxon>
        <taxon>Fungi</taxon>
        <taxon>Dikarya</taxon>
        <taxon>Basidiomycota</taxon>
        <taxon>Agaricomycotina</taxon>
        <taxon>Agaricomycetes</taxon>
        <taxon>Polyporales</taxon>
        <taxon>Steccherinaceae</taxon>
        <taxon>Steccherinum</taxon>
    </lineage>
</organism>
<dbReference type="AlphaFoldDB" id="A0A4V6N718"/>
<evidence type="ECO:0000313" key="3">
    <source>
        <dbReference type="Proteomes" id="UP000292702"/>
    </source>
</evidence>
<protein>
    <submittedName>
        <fullName evidence="2">Uncharacterized protein</fullName>
    </submittedName>
</protein>
<accession>A0A4V6N718</accession>
<proteinExistence type="predicted"/>
<sequence>MLGLTCDSCRAVRPKGGCSLVPKNDANKPCSGPQPARYSLQWHLEEYRAKRNGEATSDCMGSILPAGVGKPNNGRRPAFSPIQRSSVPEAGSSLHSQRASRAAPTASDRCTRSSTRRSASKRSHRRPIPISEVTNDMHSSDVMCVEVLVPVPRRRKASDDRQRAPPRPSHLAAEQMHSSLYLDLTNNSILRQLEQESRVDSAAELSTTELESSLRKWVAGAMDAIDQAAAERFYRTSDPALLALDERWRKHLKASVEPILVEILKAHRERQLLIPRLRRMSDEKQSR</sequence>
<comment type="caution">
    <text evidence="2">The sequence shown here is derived from an EMBL/GenBank/DDBJ whole genome shotgun (WGS) entry which is preliminary data.</text>
</comment>